<dbReference type="Pfam" id="PF01580">
    <property type="entry name" value="FtsK_SpoIIIE"/>
    <property type="match status" value="1"/>
</dbReference>
<dbReference type="AlphaFoldDB" id="A0A222VNQ7"/>
<sequence length="458" mass="50358">MSTPDAKRRTGREVKALVWTARHPVGTMVAPATAATAGLELGWATTGGIAGGTVVALCGWYRAHPATFDHYAAPRLRAWRRRWGAYLGPRFNAALRACDLCTVHRKTDEEHFPRIIRTRSFSPTVDTLWLRIPKGMHARHFEAKLEELADALRVQRVAVERVKPGVVGLVIERKEPFTETIPAPEMPQESEAVDPTDIYVGETEFGQDWRLAVLGQHTFIAGATGAGKNSIPMSILRALAPMIRDGLVRLWLCDPKQMEFGTLAGIAYRYATSETDCADLVGEFVDDLKRVQHELAGRGDRKITISPGTPLNLLIVDEIGALLAYNSDTQSRRELARNLAVIGSQGRATGHSMMALVQEPTKDTVPIRDLFTVRICLRVTAQSHVDMTLGENARLRGAIADEIPNIAETAGIGYVVQQRTRVPVRVRASYVTDTEIEELVTFVHTRPAGEGAHLQAVA</sequence>
<name>A0A222VNQ7_9PSEU</name>
<evidence type="ECO:0000313" key="2">
    <source>
        <dbReference type="Proteomes" id="UP000199494"/>
    </source>
</evidence>
<dbReference type="InterPro" id="IPR002543">
    <property type="entry name" value="FtsK_dom"/>
</dbReference>
<reference evidence="1 2" key="1">
    <citation type="submission" date="2016-10" db="EMBL/GenBank/DDBJ databases">
        <authorList>
            <person name="de Groot N.N."/>
        </authorList>
    </citation>
    <scope>NUCLEOTIDE SEQUENCE [LARGE SCALE GENOMIC DNA]</scope>
    <source>
        <strain evidence="1 2">CGMCC 4.5506</strain>
    </source>
</reference>
<proteinExistence type="predicted"/>
<protein>
    <submittedName>
        <fullName evidence="1">DNA segregation ATPase FtsK/SpoIIIE, S-DNA-T family</fullName>
    </submittedName>
</protein>
<accession>A0A222VNQ7</accession>
<evidence type="ECO:0000313" key="1">
    <source>
        <dbReference type="EMBL" id="SDC18050.1"/>
    </source>
</evidence>
<dbReference type="EMBL" id="FMZE01000001">
    <property type="protein sequence ID" value="SDC18050.1"/>
    <property type="molecule type" value="Genomic_DNA"/>
</dbReference>
<keyword evidence="2" id="KW-1185">Reference proteome</keyword>
<dbReference type="InterPro" id="IPR027417">
    <property type="entry name" value="P-loop_NTPase"/>
</dbReference>
<dbReference type="PANTHER" id="PTHR22683">
    <property type="entry name" value="SPORULATION PROTEIN RELATED"/>
    <property type="match status" value="1"/>
</dbReference>
<dbReference type="GO" id="GO:0003677">
    <property type="term" value="F:DNA binding"/>
    <property type="evidence" value="ECO:0007669"/>
    <property type="project" value="InterPro"/>
</dbReference>
<dbReference type="KEGG" id="pmad:BAY61_11740"/>
<dbReference type="PANTHER" id="PTHR22683:SF41">
    <property type="entry name" value="DNA TRANSLOCASE FTSK"/>
    <property type="match status" value="1"/>
</dbReference>
<dbReference type="OrthoDB" id="3217500at2"/>
<dbReference type="PROSITE" id="PS50901">
    <property type="entry name" value="FTSK"/>
    <property type="match status" value="1"/>
</dbReference>
<gene>
    <name evidence="1" type="ORF">SAMN05421630_101719</name>
</gene>
<dbReference type="RefSeq" id="WP_091797040.1">
    <property type="nucleotide sequence ID" value="NZ_CP016353.1"/>
</dbReference>
<organism evidence="1 2">
    <name type="scientific">Prauserella marina</name>
    <dbReference type="NCBI Taxonomy" id="530584"/>
    <lineage>
        <taxon>Bacteria</taxon>
        <taxon>Bacillati</taxon>
        <taxon>Actinomycetota</taxon>
        <taxon>Actinomycetes</taxon>
        <taxon>Pseudonocardiales</taxon>
        <taxon>Pseudonocardiaceae</taxon>
        <taxon>Prauserella</taxon>
    </lineage>
</organism>
<dbReference type="STRING" id="530584.SAMN05421630_101719"/>
<dbReference type="Proteomes" id="UP000199494">
    <property type="component" value="Unassembled WGS sequence"/>
</dbReference>
<dbReference type="Gene3D" id="3.40.50.300">
    <property type="entry name" value="P-loop containing nucleotide triphosphate hydrolases"/>
    <property type="match status" value="1"/>
</dbReference>
<dbReference type="InterPro" id="IPR050206">
    <property type="entry name" value="FtsK/SpoIIIE/SftA"/>
</dbReference>
<dbReference type="SUPFAM" id="SSF52540">
    <property type="entry name" value="P-loop containing nucleoside triphosphate hydrolases"/>
    <property type="match status" value="1"/>
</dbReference>
<dbReference type="GO" id="GO:0005524">
    <property type="term" value="F:ATP binding"/>
    <property type="evidence" value="ECO:0007669"/>
    <property type="project" value="UniProtKB-UniRule"/>
</dbReference>